<reference evidence="2 3" key="1">
    <citation type="submission" date="2011-02" db="EMBL/GenBank/DDBJ databases">
        <authorList>
            <person name="Muzny D."/>
            <person name="Qin X."/>
            <person name="Deng J."/>
            <person name="Jiang H."/>
            <person name="Liu Y."/>
            <person name="Qu J."/>
            <person name="Song X.-Z."/>
            <person name="Zhang L."/>
            <person name="Thornton R."/>
            <person name="Coyle M."/>
            <person name="Francisco L."/>
            <person name="Jackson L."/>
            <person name="Javaid M."/>
            <person name="Korchina V."/>
            <person name="Kovar C."/>
            <person name="Mata R."/>
            <person name="Mathew T."/>
            <person name="Ngo R."/>
            <person name="Nguyen L."/>
            <person name="Nguyen N."/>
            <person name="Okwuonu G."/>
            <person name="Ongeri F."/>
            <person name="Pham C."/>
            <person name="Simmons D."/>
            <person name="Wilczek-Boney K."/>
            <person name="Hale W."/>
            <person name="Jakkamsetti A."/>
            <person name="Pham P."/>
            <person name="Ruth R."/>
            <person name="San Lucas F."/>
            <person name="Warren J."/>
            <person name="Zhang J."/>
            <person name="Zhao Z."/>
            <person name="Zhou C."/>
            <person name="Zhu D."/>
            <person name="Lee S."/>
            <person name="Bess C."/>
            <person name="Blankenburg K."/>
            <person name="Forbes L."/>
            <person name="Fu Q."/>
            <person name="Gubbala S."/>
            <person name="Hirani K."/>
            <person name="Jayaseelan J.C."/>
            <person name="Lara F."/>
            <person name="Munidasa M."/>
            <person name="Palculict T."/>
            <person name="Patil S."/>
            <person name="Pu L.-L."/>
            <person name="Saada N."/>
            <person name="Tang L."/>
            <person name="Weissenberger G."/>
            <person name="Zhu Y."/>
            <person name="Hemphill L."/>
            <person name="Shang Y."/>
            <person name="Youmans B."/>
            <person name="Ayvaz T."/>
            <person name="Ross M."/>
            <person name="Santibanez J."/>
            <person name="Aqrawi P."/>
            <person name="Gross S."/>
            <person name="Joshi V."/>
            <person name="Fowler G."/>
            <person name="Nazareth L."/>
            <person name="Reid J."/>
            <person name="Worley K."/>
            <person name="Petrosino J."/>
            <person name="Highlander S."/>
            <person name="Gibbs R."/>
        </authorList>
    </citation>
    <scope>NUCLEOTIDE SEQUENCE [LARGE SCALE GENOMIC DNA]</scope>
    <source>
        <strain evidence="2 3">ATCC BAA-1200</strain>
    </source>
</reference>
<evidence type="ECO:0000256" key="1">
    <source>
        <dbReference type="SAM" id="Phobius"/>
    </source>
</evidence>
<dbReference type="HOGENOM" id="CLU_2899485_0_0_4"/>
<feature type="transmembrane region" description="Helical" evidence="1">
    <location>
        <begin position="24"/>
        <end position="47"/>
    </location>
</feature>
<organism evidence="2 3">
    <name type="scientific">Neisseria bacilliformis ATCC BAA-1200</name>
    <dbReference type="NCBI Taxonomy" id="888742"/>
    <lineage>
        <taxon>Bacteria</taxon>
        <taxon>Pseudomonadati</taxon>
        <taxon>Pseudomonadota</taxon>
        <taxon>Betaproteobacteria</taxon>
        <taxon>Neisseriales</taxon>
        <taxon>Neisseriaceae</taxon>
        <taxon>Neisseria</taxon>
    </lineage>
</organism>
<keyword evidence="1" id="KW-0472">Membrane</keyword>
<gene>
    <name evidence="2" type="ORF">HMPREF9123_2438</name>
</gene>
<evidence type="ECO:0000313" key="3">
    <source>
        <dbReference type="Proteomes" id="UP000004105"/>
    </source>
</evidence>
<sequence>MLYINTLGKFIKPSAVLYINTGNILQYLPVFPLLMPAYGIKSWFLYIGTTRKYPFYRLHPTS</sequence>
<keyword evidence="1" id="KW-0812">Transmembrane</keyword>
<dbReference type="EMBL" id="AFAY01000048">
    <property type="protein sequence ID" value="EGF09003.1"/>
    <property type="molecule type" value="Genomic_DNA"/>
</dbReference>
<keyword evidence="3" id="KW-1185">Reference proteome</keyword>
<dbReference type="Proteomes" id="UP000004105">
    <property type="component" value="Unassembled WGS sequence"/>
</dbReference>
<comment type="caution">
    <text evidence="2">The sequence shown here is derived from an EMBL/GenBank/DDBJ whole genome shotgun (WGS) entry which is preliminary data.</text>
</comment>
<accession>F2BFD1</accession>
<keyword evidence="1" id="KW-1133">Transmembrane helix</keyword>
<protein>
    <submittedName>
        <fullName evidence="2">Uncharacterized protein</fullName>
    </submittedName>
</protein>
<evidence type="ECO:0000313" key="2">
    <source>
        <dbReference type="EMBL" id="EGF09003.1"/>
    </source>
</evidence>
<name>F2BFD1_9NEIS</name>
<proteinExistence type="predicted"/>
<dbReference type="AlphaFoldDB" id="F2BFD1"/>